<reference evidence="6 7" key="1">
    <citation type="journal article" date="2018" name="Front. Plant Sci.">
        <title>Red Clover (Trifolium pratense) and Zigzag Clover (T. medium) - A Picture of Genomic Similarities and Differences.</title>
        <authorList>
            <person name="Dluhosova J."/>
            <person name="Istvanek J."/>
            <person name="Nedelnik J."/>
            <person name="Repkova J."/>
        </authorList>
    </citation>
    <scope>NUCLEOTIDE SEQUENCE [LARGE SCALE GENOMIC DNA]</scope>
    <source>
        <strain evidence="7">cv. 10/8</strain>
        <tissue evidence="6">Leaf</tissue>
    </source>
</reference>
<dbReference type="SMART" id="SM00255">
    <property type="entry name" value="TIR"/>
    <property type="match status" value="1"/>
</dbReference>
<evidence type="ECO:0000256" key="1">
    <source>
        <dbReference type="ARBA" id="ARBA00011982"/>
    </source>
</evidence>
<dbReference type="Pfam" id="PF01582">
    <property type="entry name" value="TIR"/>
    <property type="match status" value="1"/>
</dbReference>
<evidence type="ECO:0000256" key="3">
    <source>
        <dbReference type="ARBA" id="ARBA00023027"/>
    </source>
</evidence>
<proteinExistence type="predicted"/>
<dbReference type="InterPro" id="IPR035897">
    <property type="entry name" value="Toll_tir_struct_dom_sf"/>
</dbReference>
<sequence length="169" mass="19557">MEGGSASSSPSIDSNRVHSCRYDVFISFRGVDTRNTFVDHLYAHLTRKGIFAFKDDKRLEKGESLSPQLLQAIKNSRISIVFFSKKYAESTWCLEEMATIVECRKDLKQTVFPVFYDINPSHVRKQSGVYENAFVLHENKFKHDPNKVGRWRRAMTNLTGVVGWDVRYK</sequence>
<dbReference type="GO" id="GO:0007165">
    <property type="term" value="P:signal transduction"/>
    <property type="evidence" value="ECO:0007669"/>
    <property type="project" value="InterPro"/>
</dbReference>
<dbReference type="PANTHER" id="PTHR32009">
    <property type="entry name" value="TMV RESISTANCE PROTEIN N-LIKE"/>
    <property type="match status" value="1"/>
</dbReference>
<dbReference type="PANTHER" id="PTHR32009:SF39">
    <property type="entry name" value="TIR DOMAIN-CONTAINING PROTEIN"/>
    <property type="match status" value="1"/>
</dbReference>
<feature type="domain" description="TIR" evidence="5">
    <location>
        <begin position="20"/>
        <end position="169"/>
    </location>
</feature>
<dbReference type="Gene3D" id="3.40.50.10140">
    <property type="entry name" value="Toll/interleukin-1 receptor homology (TIR) domain"/>
    <property type="match status" value="1"/>
</dbReference>
<evidence type="ECO:0000313" key="6">
    <source>
        <dbReference type="EMBL" id="MCH81383.1"/>
    </source>
</evidence>
<keyword evidence="3" id="KW-0520">NAD</keyword>
<dbReference type="FunFam" id="3.40.50.10140:FF:000007">
    <property type="entry name" value="Disease resistance protein (TIR-NBS-LRR class)"/>
    <property type="match status" value="1"/>
</dbReference>
<keyword evidence="2" id="KW-0378">Hydrolase</keyword>
<comment type="catalytic activity">
    <reaction evidence="4">
        <text>NAD(+) + H2O = ADP-D-ribose + nicotinamide + H(+)</text>
        <dbReference type="Rhea" id="RHEA:16301"/>
        <dbReference type="ChEBI" id="CHEBI:15377"/>
        <dbReference type="ChEBI" id="CHEBI:15378"/>
        <dbReference type="ChEBI" id="CHEBI:17154"/>
        <dbReference type="ChEBI" id="CHEBI:57540"/>
        <dbReference type="ChEBI" id="CHEBI:57967"/>
        <dbReference type="EC" id="3.2.2.6"/>
    </reaction>
    <physiologicalReaction direction="left-to-right" evidence="4">
        <dbReference type="Rhea" id="RHEA:16302"/>
    </physiologicalReaction>
</comment>
<evidence type="ECO:0000256" key="2">
    <source>
        <dbReference type="ARBA" id="ARBA00022801"/>
    </source>
</evidence>
<dbReference type="InterPro" id="IPR000157">
    <property type="entry name" value="TIR_dom"/>
</dbReference>
<dbReference type="EMBL" id="LXQA010002232">
    <property type="protein sequence ID" value="MCH81383.1"/>
    <property type="molecule type" value="Genomic_DNA"/>
</dbReference>
<organism evidence="6 7">
    <name type="scientific">Trifolium medium</name>
    <dbReference type="NCBI Taxonomy" id="97028"/>
    <lineage>
        <taxon>Eukaryota</taxon>
        <taxon>Viridiplantae</taxon>
        <taxon>Streptophyta</taxon>
        <taxon>Embryophyta</taxon>
        <taxon>Tracheophyta</taxon>
        <taxon>Spermatophyta</taxon>
        <taxon>Magnoliopsida</taxon>
        <taxon>eudicotyledons</taxon>
        <taxon>Gunneridae</taxon>
        <taxon>Pentapetalae</taxon>
        <taxon>rosids</taxon>
        <taxon>fabids</taxon>
        <taxon>Fabales</taxon>
        <taxon>Fabaceae</taxon>
        <taxon>Papilionoideae</taxon>
        <taxon>50 kb inversion clade</taxon>
        <taxon>NPAAA clade</taxon>
        <taxon>Hologalegina</taxon>
        <taxon>IRL clade</taxon>
        <taxon>Trifolieae</taxon>
        <taxon>Trifolium</taxon>
    </lineage>
</organism>
<name>A0A392M2X4_9FABA</name>
<gene>
    <name evidence="6" type="ORF">A2U01_0002169</name>
</gene>
<dbReference type="EC" id="3.2.2.6" evidence="1"/>
<dbReference type="SUPFAM" id="SSF52200">
    <property type="entry name" value="Toll/Interleukin receptor TIR domain"/>
    <property type="match status" value="1"/>
</dbReference>
<dbReference type="AlphaFoldDB" id="A0A392M2X4"/>
<protein>
    <recommendedName>
        <fullName evidence="1">ADP-ribosyl cyclase/cyclic ADP-ribose hydrolase</fullName>
        <ecNumber evidence="1">3.2.2.6</ecNumber>
    </recommendedName>
</protein>
<comment type="caution">
    <text evidence="6">The sequence shown here is derived from an EMBL/GenBank/DDBJ whole genome shotgun (WGS) entry which is preliminary data.</text>
</comment>
<evidence type="ECO:0000313" key="7">
    <source>
        <dbReference type="Proteomes" id="UP000265520"/>
    </source>
</evidence>
<evidence type="ECO:0000259" key="5">
    <source>
        <dbReference type="PROSITE" id="PS50104"/>
    </source>
</evidence>
<dbReference type="PROSITE" id="PS50104">
    <property type="entry name" value="TIR"/>
    <property type="match status" value="1"/>
</dbReference>
<dbReference type="Proteomes" id="UP000265520">
    <property type="component" value="Unassembled WGS sequence"/>
</dbReference>
<accession>A0A392M2X4</accession>
<dbReference type="GO" id="GO:0061809">
    <property type="term" value="F:NAD+ nucleosidase activity, cyclic ADP-ribose generating"/>
    <property type="evidence" value="ECO:0007669"/>
    <property type="project" value="UniProtKB-EC"/>
</dbReference>
<evidence type="ECO:0000256" key="4">
    <source>
        <dbReference type="ARBA" id="ARBA00047304"/>
    </source>
</evidence>
<keyword evidence="7" id="KW-1185">Reference proteome</keyword>